<proteinExistence type="inferred from homology"/>
<protein>
    <submittedName>
        <fullName evidence="4">Cysteine hydrolase family protein</fullName>
    </submittedName>
</protein>
<dbReference type="Proteomes" id="UP001596022">
    <property type="component" value="Unassembled WGS sequence"/>
</dbReference>
<dbReference type="RefSeq" id="WP_376844896.1">
    <property type="nucleotide sequence ID" value="NZ_JBHSFW010000001.1"/>
</dbReference>
<reference evidence="5" key="1">
    <citation type="journal article" date="2019" name="Int. J. Syst. Evol. Microbiol.">
        <title>The Global Catalogue of Microorganisms (GCM) 10K type strain sequencing project: providing services to taxonomists for standard genome sequencing and annotation.</title>
        <authorList>
            <consortium name="The Broad Institute Genomics Platform"/>
            <consortium name="The Broad Institute Genome Sequencing Center for Infectious Disease"/>
            <person name="Wu L."/>
            <person name="Ma J."/>
        </authorList>
    </citation>
    <scope>NUCLEOTIDE SEQUENCE [LARGE SCALE GENOMIC DNA]</scope>
    <source>
        <strain evidence="5">CGMCC 1.16306</strain>
    </source>
</reference>
<name>A0ABV9GHV7_9BACL</name>
<comment type="caution">
    <text evidence="4">The sequence shown here is derived from an EMBL/GenBank/DDBJ whole genome shotgun (WGS) entry which is preliminary data.</text>
</comment>
<evidence type="ECO:0000259" key="3">
    <source>
        <dbReference type="Pfam" id="PF00857"/>
    </source>
</evidence>
<dbReference type="SUPFAM" id="SSF52499">
    <property type="entry name" value="Isochorismatase-like hydrolases"/>
    <property type="match status" value="1"/>
</dbReference>
<evidence type="ECO:0000256" key="1">
    <source>
        <dbReference type="ARBA" id="ARBA00006336"/>
    </source>
</evidence>
<dbReference type="EMBL" id="JBHSFW010000001">
    <property type="protein sequence ID" value="MFC4617879.1"/>
    <property type="molecule type" value="Genomic_DNA"/>
</dbReference>
<accession>A0ABV9GHV7</accession>
<gene>
    <name evidence="4" type="ORF">ACFO4N_03945</name>
</gene>
<keyword evidence="5" id="KW-1185">Reference proteome</keyword>
<dbReference type="InterPro" id="IPR036380">
    <property type="entry name" value="Isochorismatase-like_sf"/>
</dbReference>
<feature type="domain" description="Isochorismatase-like" evidence="3">
    <location>
        <begin position="4"/>
        <end position="173"/>
    </location>
</feature>
<evidence type="ECO:0000313" key="4">
    <source>
        <dbReference type="EMBL" id="MFC4617879.1"/>
    </source>
</evidence>
<dbReference type="PANTHER" id="PTHR43540">
    <property type="entry name" value="PEROXYUREIDOACRYLATE/UREIDOACRYLATE AMIDOHYDROLASE-RELATED"/>
    <property type="match status" value="1"/>
</dbReference>
<keyword evidence="2 4" id="KW-0378">Hydrolase</keyword>
<comment type="similarity">
    <text evidence="1">Belongs to the isochorismatase family.</text>
</comment>
<dbReference type="CDD" id="cd00431">
    <property type="entry name" value="cysteine_hydrolases"/>
    <property type="match status" value="1"/>
</dbReference>
<dbReference type="GO" id="GO:0016787">
    <property type="term" value="F:hydrolase activity"/>
    <property type="evidence" value="ECO:0007669"/>
    <property type="project" value="UniProtKB-KW"/>
</dbReference>
<dbReference type="Gene3D" id="3.40.50.850">
    <property type="entry name" value="Isochorismatase-like"/>
    <property type="match status" value="1"/>
</dbReference>
<evidence type="ECO:0000313" key="5">
    <source>
        <dbReference type="Proteomes" id="UP001596022"/>
    </source>
</evidence>
<evidence type="ECO:0000256" key="2">
    <source>
        <dbReference type="ARBA" id="ARBA00022801"/>
    </source>
</evidence>
<dbReference type="InterPro" id="IPR000868">
    <property type="entry name" value="Isochorismatase-like_dom"/>
</dbReference>
<dbReference type="PANTHER" id="PTHR43540:SF10">
    <property type="entry name" value="ISOCHORISMATASE"/>
    <property type="match status" value="1"/>
</dbReference>
<dbReference type="InterPro" id="IPR050272">
    <property type="entry name" value="Isochorismatase-like_hydrls"/>
</dbReference>
<dbReference type="Pfam" id="PF00857">
    <property type="entry name" value="Isochorismatase"/>
    <property type="match status" value="1"/>
</dbReference>
<sequence length="178" mass="20300">MAEALLIVDMSNDFVHDQGNLTAGTPAQNIVPKITQLADEFLNNDNLVVFCMDAHEENDPHFELWPPHNIKGTWGQEIYGELGEWYQTHKEDARVYYVPKPEYDAFFDTELDDILKSNDVDTVHITGVCTDICDFLTAYGAYARGYHTVAHQAATATFTDQHELFLEHMKAVFKTDIR</sequence>
<organism evidence="4 5">
    <name type="scientific">Camelliibacillus cellulosilyticus</name>
    <dbReference type="NCBI Taxonomy" id="2174486"/>
    <lineage>
        <taxon>Bacteria</taxon>
        <taxon>Bacillati</taxon>
        <taxon>Bacillota</taxon>
        <taxon>Bacilli</taxon>
        <taxon>Bacillales</taxon>
        <taxon>Sporolactobacillaceae</taxon>
        <taxon>Camelliibacillus</taxon>
    </lineage>
</organism>